<name>A0ABS0B0C0_9BACT</name>
<gene>
    <name evidence="2" type="ORF">NEPTK9_000525</name>
</gene>
<comment type="caution">
    <text evidence="2">The sequence shown here is derived from an EMBL/GenBank/DDBJ whole genome shotgun (WGS) entry which is preliminary data.</text>
</comment>
<evidence type="ECO:0000313" key="3">
    <source>
        <dbReference type="Proteomes" id="UP001194714"/>
    </source>
</evidence>
<dbReference type="InterPro" id="IPR050659">
    <property type="entry name" value="Peptidase_M24B"/>
</dbReference>
<sequence length="390" mass="43817">MRKKMNIDEIQRQLKFYQIDGWLLYDFHGSNPLALSVMEVPEPVLMTRRCFYWVPQVGAPSKIVHQIESHNLDHLPGEKKVYFSWKEMHRTLAETVQGAKSVAMEYSPNQDIPTASVIDGGLIELIRGFGPQVVSSAPFLQTFTCLWSKKQYAQHKEAARVLEEAVEGAWRGIAAGKLTDEYQVQQFILGEFEKNGCVTEGEPICAVNANSADPHYVPTQDTCAPIQKGDFVLIDLWCKKKGGVFADITRVGVVGEPTALHEEIFAIVREAQKKGTDLIIERYREGKEVKGAEVDQVVREVIEKKGYGNYFTHRTGHNIHTTNHGPGANLDGIETLDDRPLIPRTCFSIEPGIYLPGEFGVRLEYDVYIHEEGTVEVTLPPQEKIDFASS</sequence>
<organism evidence="2 3">
    <name type="scientific">Candidatus Neptunichlamydia vexilliferae</name>
    <dbReference type="NCBI Taxonomy" id="1651774"/>
    <lineage>
        <taxon>Bacteria</taxon>
        <taxon>Pseudomonadati</taxon>
        <taxon>Chlamydiota</taxon>
        <taxon>Chlamydiia</taxon>
        <taxon>Parachlamydiales</taxon>
        <taxon>Simkaniaceae</taxon>
        <taxon>Candidatus Neptunichlamydia</taxon>
    </lineage>
</organism>
<dbReference type="PANTHER" id="PTHR46112:SF3">
    <property type="entry name" value="AMINOPEPTIDASE YPDF"/>
    <property type="match status" value="1"/>
</dbReference>
<dbReference type="PANTHER" id="PTHR46112">
    <property type="entry name" value="AMINOPEPTIDASE"/>
    <property type="match status" value="1"/>
</dbReference>
<dbReference type="EMBL" id="JAAEJV010000008">
    <property type="protein sequence ID" value="MBF5059020.1"/>
    <property type="molecule type" value="Genomic_DNA"/>
</dbReference>
<dbReference type="InterPro" id="IPR000994">
    <property type="entry name" value="Pept_M24"/>
</dbReference>
<dbReference type="SUPFAM" id="SSF55920">
    <property type="entry name" value="Creatinase/aminopeptidase"/>
    <property type="match status" value="1"/>
</dbReference>
<dbReference type="Proteomes" id="UP001194714">
    <property type="component" value="Unassembled WGS sequence"/>
</dbReference>
<proteinExistence type="predicted"/>
<evidence type="ECO:0000259" key="1">
    <source>
        <dbReference type="Pfam" id="PF00557"/>
    </source>
</evidence>
<reference evidence="2 3" key="1">
    <citation type="submission" date="2020-01" db="EMBL/GenBank/DDBJ databases">
        <title>Draft genome sequence of Cand. Neptunochlamydia vexilliferae K9.</title>
        <authorList>
            <person name="Schulz F."/>
            <person name="Koestlbacher S."/>
            <person name="Wascher F."/>
            <person name="Pizzetti I."/>
            <person name="Horn M."/>
        </authorList>
    </citation>
    <scope>NUCLEOTIDE SEQUENCE [LARGE SCALE GENOMIC DNA]</scope>
    <source>
        <strain evidence="2 3">K9</strain>
    </source>
</reference>
<accession>A0ABS0B0C0</accession>
<dbReference type="Pfam" id="PF00557">
    <property type="entry name" value="Peptidase_M24"/>
    <property type="match status" value="1"/>
</dbReference>
<protein>
    <recommendedName>
        <fullName evidence="1">Peptidase M24 domain-containing protein</fullName>
    </recommendedName>
</protein>
<dbReference type="Gene3D" id="3.90.230.10">
    <property type="entry name" value="Creatinase/methionine aminopeptidase superfamily"/>
    <property type="match status" value="1"/>
</dbReference>
<keyword evidence="3" id="KW-1185">Reference proteome</keyword>
<feature type="domain" description="Peptidase M24" evidence="1">
    <location>
        <begin position="154"/>
        <end position="371"/>
    </location>
</feature>
<dbReference type="InterPro" id="IPR036005">
    <property type="entry name" value="Creatinase/aminopeptidase-like"/>
</dbReference>
<evidence type="ECO:0000313" key="2">
    <source>
        <dbReference type="EMBL" id="MBF5059020.1"/>
    </source>
</evidence>